<feature type="domain" description="HTH cro/C1-type" evidence="1">
    <location>
        <begin position="45"/>
        <end position="80"/>
    </location>
</feature>
<dbReference type="Gene3D" id="1.10.260.40">
    <property type="entry name" value="lambda repressor-like DNA-binding domains"/>
    <property type="match status" value="1"/>
</dbReference>
<evidence type="ECO:0000259" key="1">
    <source>
        <dbReference type="PROSITE" id="PS50943"/>
    </source>
</evidence>
<dbReference type="CDD" id="cd00093">
    <property type="entry name" value="HTH_XRE"/>
    <property type="match status" value="1"/>
</dbReference>
<dbReference type="InterPro" id="IPR010982">
    <property type="entry name" value="Lambda_DNA-bd_dom_sf"/>
</dbReference>
<reference evidence="3" key="1">
    <citation type="submission" date="2016-10" db="EMBL/GenBank/DDBJ databases">
        <authorList>
            <person name="Varghese N."/>
            <person name="Submissions S."/>
        </authorList>
    </citation>
    <scope>NUCLEOTIDE SEQUENCE [LARGE SCALE GENOMIC DNA]</scope>
    <source>
        <strain evidence="3">DSM 45722</strain>
    </source>
</reference>
<dbReference type="InterPro" id="IPR001387">
    <property type="entry name" value="Cro/C1-type_HTH"/>
</dbReference>
<dbReference type="PROSITE" id="PS50943">
    <property type="entry name" value="HTH_CROC1"/>
    <property type="match status" value="1"/>
</dbReference>
<dbReference type="RefSeq" id="WP_207798624.1">
    <property type="nucleotide sequence ID" value="NZ_FMUH01000009.1"/>
</dbReference>
<organism evidence="2 3">
    <name type="scientific">Klenkia marina</name>
    <dbReference type="NCBI Taxonomy" id="1960309"/>
    <lineage>
        <taxon>Bacteria</taxon>
        <taxon>Bacillati</taxon>
        <taxon>Actinomycetota</taxon>
        <taxon>Actinomycetes</taxon>
        <taxon>Geodermatophilales</taxon>
        <taxon>Geodermatophilaceae</taxon>
        <taxon>Klenkia</taxon>
    </lineage>
</organism>
<keyword evidence="3" id="KW-1185">Reference proteome</keyword>
<dbReference type="Proteomes" id="UP000198981">
    <property type="component" value="Unassembled WGS sequence"/>
</dbReference>
<dbReference type="EMBL" id="FMUH01000009">
    <property type="protein sequence ID" value="SCX60393.1"/>
    <property type="molecule type" value="Genomic_DNA"/>
</dbReference>
<sequence>MKQNEGMPDLAGRLNHLFATVPRPEGGLWTNDDAAAAINGSGVYLSGAYLSQLRTGKRNNPSARHLAAIARFFEVPVDYFFDPEVTARIDEQLELLGTMRDSAISKIALRAKGLSAGGLSGVAGMVEYIRQQEGLADEGATGAEQQS</sequence>
<evidence type="ECO:0000313" key="3">
    <source>
        <dbReference type="Proteomes" id="UP000198981"/>
    </source>
</evidence>
<name>A0A1G4Z406_9ACTN</name>
<dbReference type="STRING" id="1960309.SAMN03159343_4088"/>
<evidence type="ECO:0000313" key="2">
    <source>
        <dbReference type="EMBL" id="SCX60393.1"/>
    </source>
</evidence>
<proteinExistence type="predicted"/>
<gene>
    <name evidence="2" type="ORF">SAMN03159343_4088</name>
</gene>
<accession>A0A1G4Z406</accession>
<dbReference type="GO" id="GO:0003677">
    <property type="term" value="F:DNA binding"/>
    <property type="evidence" value="ECO:0007669"/>
    <property type="project" value="InterPro"/>
</dbReference>
<protein>
    <recommendedName>
        <fullName evidence="1">HTH cro/C1-type domain-containing protein</fullName>
    </recommendedName>
</protein>
<dbReference type="SUPFAM" id="SSF47413">
    <property type="entry name" value="lambda repressor-like DNA-binding domains"/>
    <property type="match status" value="1"/>
</dbReference>
<dbReference type="AlphaFoldDB" id="A0A1G4Z406"/>